<evidence type="ECO:0008006" key="2">
    <source>
        <dbReference type="Google" id="ProtNLM"/>
    </source>
</evidence>
<sequence>MQYAIWPELFFLEFDDTYLHGDILNSPDTDRVPELLFLHDDAPDKNRSVFNSLRQVLLNKYNLSSCSFDFIGHGSTGGDWNKTCMRHRTQQITDVIDGCFDSQPLSVIAVGTGVCNIIQLLDKQRIASLVFITPVLPPQELETLPFGLFSKGAGPNIQEQWLSKPSRKVLGNFKGNVSLITTTQDKTWSNWLQTKSRDNAQIEDRAYSVISIPPDQKNLMQAANQHPKILLKIAAIVDKTVAISHSQVVQAS</sequence>
<protein>
    <recommendedName>
        <fullName evidence="2">Alpha/beta hydrolase</fullName>
    </recommendedName>
</protein>
<proteinExistence type="predicted"/>
<dbReference type="InterPro" id="IPR029058">
    <property type="entry name" value="AB_hydrolase_fold"/>
</dbReference>
<dbReference type="EMBL" id="CACVAV010000150">
    <property type="protein sequence ID" value="CAA6809548.1"/>
    <property type="molecule type" value="Genomic_DNA"/>
</dbReference>
<reference evidence="1" key="1">
    <citation type="submission" date="2020-01" db="EMBL/GenBank/DDBJ databases">
        <authorList>
            <person name="Meier V. D."/>
            <person name="Meier V D."/>
        </authorList>
    </citation>
    <scope>NUCLEOTIDE SEQUENCE</scope>
    <source>
        <strain evidence="1">HLG_WM_MAG_08</strain>
    </source>
</reference>
<dbReference type="SUPFAM" id="SSF53474">
    <property type="entry name" value="alpha/beta-Hydrolases"/>
    <property type="match status" value="1"/>
</dbReference>
<dbReference type="Gene3D" id="3.40.50.1820">
    <property type="entry name" value="alpha/beta hydrolase"/>
    <property type="match status" value="1"/>
</dbReference>
<organism evidence="1">
    <name type="scientific">uncultured Thiotrichaceae bacterium</name>
    <dbReference type="NCBI Taxonomy" id="298394"/>
    <lineage>
        <taxon>Bacteria</taxon>
        <taxon>Pseudomonadati</taxon>
        <taxon>Pseudomonadota</taxon>
        <taxon>Gammaproteobacteria</taxon>
        <taxon>Thiotrichales</taxon>
        <taxon>Thiotrichaceae</taxon>
        <taxon>environmental samples</taxon>
    </lineage>
</organism>
<gene>
    <name evidence="1" type="ORF">HELGO_WM35715</name>
</gene>
<dbReference type="AlphaFoldDB" id="A0A6S6SHH5"/>
<evidence type="ECO:0000313" key="1">
    <source>
        <dbReference type="EMBL" id="CAA6809548.1"/>
    </source>
</evidence>
<name>A0A6S6SHH5_9GAMM</name>
<accession>A0A6S6SHH5</accession>